<evidence type="ECO:0000313" key="3">
    <source>
        <dbReference type="Proteomes" id="UP000650424"/>
    </source>
</evidence>
<sequence>MAQCYDTLSNQIITQFYEGILTPSSWNNGLRLLCQMIGSEHVALTTLNRQTNTVTVNESIGLTDACRDEFNDHYFAYDPALGWVDKIALGGWYIDHQHIGVQAMQHSVFYQDFMRKFGLGSINVSPVLRDGPNNSFLVIQHGIGQPFHRQYATANMAPITLHLQRALRLRQHCEGMTQKADLAFAMLAQLRSPMCIVDAAGQLVFANQAAEALFRRQTILHVASGRLGLCGTNKLRLVNLIRSACGSDGPCIAGGVQASKMTDKLQLQILVTPVPVQHSLSSTPARPMALVLVHDPELPFSSGTELLRQIYGLTNSEARIALLILHGASPAKAALQACVSVATVRSQLRSVFRKTGTTRQAELMQLLTAILTLGTRQH</sequence>
<comment type="caution">
    <text evidence="2">The sequence shown here is derived from an EMBL/GenBank/DDBJ whole genome shotgun (WGS) entry which is preliminary data.</text>
</comment>
<dbReference type="SUPFAM" id="SSF46894">
    <property type="entry name" value="C-terminal effector domain of the bipartite response regulators"/>
    <property type="match status" value="1"/>
</dbReference>
<dbReference type="InterPro" id="IPR036388">
    <property type="entry name" value="WH-like_DNA-bd_sf"/>
</dbReference>
<dbReference type="Gene3D" id="1.10.10.10">
    <property type="entry name" value="Winged helix-like DNA-binding domain superfamily/Winged helix DNA-binding domain"/>
    <property type="match status" value="1"/>
</dbReference>
<protein>
    <recommendedName>
        <fullName evidence="1">HTH luxR-type domain-containing protein</fullName>
    </recommendedName>
</protein>
<accession>A0ABR6ZUB8</accession>
<dbReference type="InterPro" id="IPR000792">
    <property type="entry name" value="Tscrpt_reg_LuxR_C"/>
</dbReference>
<feature type="domain" description="HTH luxR-type" evidence="1">
    <location>
        <begin position="310"/>
        <end position="367"/>
    </location>
</feature>
<evidence type="ECO:0000313" key="2">
    <source>
        <dbReference type="EMBL" id="MBC3919110.1"/>
    </source>
</evidence>
<proteinExistence type="predicted"/>
<keyword evidence="3" id="KW-1185">Reference proteome</keyword>
<dbReference type="SMART" id="SM00421">
    <property type="entry name" value="HTH_LUXR"/>
    <property type="match status" value="1"/>
</dbReference>
<dbReference type="InterPro" id="IPR016032">
    <property type="entry name" value="Sig_transdc_resp-reg_C-effctor"/>
</dbReference>
<evidence type="ECO:0000259" key="1">
    <source>
        <dbReference type="SMART" id="SM00421"/>
    </source>
</evidence>
<dbReference type="RefSeq" id="WP_186948375.1">
    <property type="nucleotide sequence ID" value="NZ_JACOGF010000008.1"/>
</dbReference>
<name>A0ABR6ZUB8_9BURK</name>
<dbReference type="EMBL" id="JACOGF010000008">
    <property type="protein sequence ID" value="MBC3919110.1"/>
    <property type="molecule type" value="Genomic_DNA"/>
</dbReference>
<reference evidence="2 3" key="1">
    <citation type="submission" date="2020-08" db="EMBL/GenBank/DDBJ databases">
        <title>Novel species isolated from subtropical streams in China.</title>
        <authorList>
            <person name="Lu H."/>
        </authorList>
    </citation>
    <scope>NUCLEOTIDE SEQUENCE [LARGE SCALE GENOMIC DNA]</scope>
    <source>
        <strain evidence="2 3">CY18W</strain>
    </source>
</reference>
<dbReference type="Proteomes" id="UP000650424">
    <property type="component" value="Unassembled WGS sequence"/>
</dbReference>
<gene>
    <name evidence="2" type="ORF">H8L32_16585</name>
</gene>
<organism evidence="2 3">
    <name type="scientific">Undibacterium hunanense</name>
    <dbReference type="NCBI Taxonomy" id="2762292"/>
    <lineage>
        <taxon>Bacteria</taxon>
        <taxon>Pseudomonadati</taxon>
        <taxon>Pseudomonadota</taxon>
        <taxon>Betaproteobacteria</taxon>
        <taxon>Burkholderiales</taxon>
        <taxon>Oxalobacteraceae</taxon>
        <taxon>Undibacterium</taxon>
    </lineage>
</organism>